<dbReference type="GO" id="GO:0022857">
    <property type="term" value="F:transmembrane transporter activity"/>
    <property type="evidence" value="ECO:0007669"/>
    <property type="project" value="InterPro"/>
</dbReference>
<feature type="transmembrane region" description="Helical" evidence="6">
    <location>
        <begin position="303"/>
        <end position="322"/>
    </location>
</feature>
<feature type="transmembrane region" description="Helical" evidence="6">
    <location>
        <begin position="76"/>
        <end position="95"/>
    </location>
</feature>
<reference evidence="8 9" key="1">
    <citation type="submission" date="2018-08" db="EMBL/GenBank/DDBJ databases">
        <title>Acidipila sp. 4G-K13, an acidobacterium isolated from forest soil.</title>
        <authorList>
            <person name="Gao Z.-H."/>
            <person name="Qiu L.-H."/>
        </authorList>
    </citation>
    <scope>NUCLEOTIDE SEQUENCE [LARGE SCALE GENOMIC DNA]</scope>
    <source>
        <strain evidence="8 9">4G-K13</strain>
    </source>
</reference>
<dbReference type="Gene3D" id="1.20.1250.20">
    <property type="entry name" value="MFS general substrate transporter like domains"/>
    <property type="match status" value="2"/>
</dbReference>
<feature type="transmembrane region" description="Helical" evidence="6">
    <location>
        <begin position="273"/>
        <end position="291"/>
    </location>
</feature>
<dbReference type="InterPro" id="IPR011701">
    <property type="entry name" value="MFS"/>
</dbReference>
<dbReference type="PANTHER" id="PTHR11662:SF399">
    <property type="entry name" value="FI19708P1-RELATED"/>
    <property type="match status" value="1"/>
</dbReference>
<feature type="transmembrane region" description="Helical" evidence="6">
    <location>
        <begin position="101"/>
        <end position="120"/>
    </location>
</feature>
<dbReference type="GO" id="GO:0005886">
    <property type="term" value="C:plasma membrane"/>
    <property type="evidence" value="ECO:0007669"/>
    <property type="project" value="UniProtKB-SubCell"/>
</dbReference>
<feature type="transmembrane region" description="Helical" evidence="6">
    <location>
        <begin position="393"/>
        <end position="414"/>
    </location>
</feature>
<sequence>MGRLRVRYLLGFWLFVLSGVAFLDRTNISIAGLQISHQYGLTNQSLGWIFSAFLIGYAGLQIPAGWLSSRTGPRKVLTIGVLLWGVTTAITALLPSHIQHAVLFLIALRLLLGASESVVYPAANQFVARWVPLRERGVINGLIFAGVGAGSGLTPPLLNWLIMNYTWRAAFWFSAILGFIAALIWWKIARDAPEEHPSITAAELVEIQEGVGMQAAAFEKPVISWRAMLHRRDLLALIAGYFSFGYIAWIFFSWFFLYMAQVRGFDLKSSADFAMLPFLSMTVCCLIGGVMSDSITRRWGLRAGRCGLASVASAATALFLILGSQVHSPRLAGVILAGGAGALYISQSSFWSVSVDIAGNNSGVFSSMINMGAQIGGAVTASLTPWIAQRYGWTTSFAIAAALAIFSAVCWMTVHPERPLVIEPQRLDRSESAIRAAAFSEQAKGNM</sequence>
<evidence type="ECO:0000259" key="7">
    <source>
        <dbReference type="PROSITE" id="PS50850"/>
    </source>
</evidence>
<dbReference type="InterPro" id="IPR000849">
    <property type="entry name" value="Sugar_P_transporter"/>
</dbReference>
<evidence type="ECO:0000256" key="1">
    <source>
        <dbReference type="ARBA" id="ARBA00004651"/>
    </source>
</evidence>
<keyword evidence="5 6" id="KW-0472">Membrane</keyword>
<keyword evidence="4 6" id="KW-1133">Transmembrane helix</keyword>
<organism evidence="8 9">
    <name type="scientific">Paracidobacterium acidisoli</name>
    <dbReference type="NCBI Taxonomy" id="2303751"/>
    <lineage>
        <taxon>Bacteria</taxon>
        <taxon>Pseudomonadati</taxon>
        <taxon>Acidobacteriota</taxon>
        <taxon>Terriglobia</taxon>
        <taxon>Terriglobales</taxon>
        <taxon>Acidobacteriaceae</taxon>
        <taxon>Paracidobacterium</taxon>
    </lineage>
</organism>
<evidence type="ECO:0000313" key="9">
    <source>
        <dbReference type="Proteomes" id="UP000264702"/>
    </source>
</evidence>
<keyword evidence="9" id="KW-1185">Reference proteome</keyword>
<dbReference type="Pfam" id="PF07690">
    <property type="entry name" value="MFS_1"/>
    <property type="match status" value="1"/>
</dbReference>
<proteinExistence type="predicted"/>
<name>A0A372IL52_9BACT</name>
<evidence type="ECO:0000256" key="6">
    <source>
        <dbReference type="SAM" id="Phobius"/>
    </source>
</evidence>
<feature type="transmembrane region" description="Helical" evidence="6">
    <location>
        <begin position="367"/>
        <end position="387"/>
    </location>
</feature>
<protein>
    <submittedName>
        <fullName evidence="8">MFS transporter</fullName>
    </submittedName>
</protein>
<feature type="transmembrane region" description="Helical" evidence="6">
    <location>
        <begin position="141"/>
        <end position="163"/>
    </location>
</feature>
<feature type="transmembrane region" description="Helical" evidence="6">
    <location>
        <begin position="328"/>
        <end position="346"/>
    </location>
</feature>
<evidence type="ECO:0000256" key="4">
    <source>
        <dbReference type="ARBA" id="ARBA00022989"/>
    </source>
</evidence>
<evidence type="ECO:0000313" key="8">
    <source>
        <dbReference type="EMBL" id="RFU15303.1"/>
    </source>
</evidence>
<dbReference type="PROSITE" id="PS50850">
    <property type="entry name" value="MFS"/>
    <property type="match status" value="1"/>
</dbReference>
<dbReference type="OrthoDB" id="6360at2"/>
<keyword evidence="2" id="KW-1003">Cell membrane</keyword>
<dbReference type="AlphaFoldDB" id="A0A372IL52"/>
<feature type="transmembrane region" description="Helical" evidence="6">
    <location>
        <begin position="234"/>
        <end position="261"/>
    </location>
</feature>
<dbReference type="EMBL" id="QVQT01000006">
    <property type="protein sequence ID" value="RFU15303.1"/>
    <property type="molecule type" value="Genomic_DNA"/>
</dbReference>
<evidence type="ECO:0000256" key="5">
    <source>
        <dbReference type="ARBA" id="ARBA00023136"/>
    </source>
</evidence>
<evidence type="ECO:0000256" key="3">
    <source>
        <dbReference type="ARBA" id="ARBA00022692"/>
    </source>
</evidence>
<comment type="subcellular location">
    <subcellularLocation>
        <location evidence="1">Cell membrane</location>
        <topology evidence="1">Multi-pass membrane protein</topology>
    </subcellularLocation>
</comment>
<dbReference type="InterPro" id="IPR020846">
    <property type="entry name" value="MFS_dom"/>
</dbReference>
<dbReference type="Proteomes" id="UP000264702">
    <property type="component" value="Unassembled WGS sequence"/>
</dbReference>
<feature type="transmembrane region" description="Helical" evidence="6">
    <location>
        <begin position="46"/>
        <end position="64"/>
    </location>
</feature>
<dbReference type="InterPro" id="IPR036259">
    <property type="entry name" value="MFS_trans_sf"/>
</dbReference>
<comment type="caution">
    <text evidence="8">The sequence shown here is derived from an EMBL/GenBank/DDBJ whole genome shotgun (WGS) entry which is preliminary data.</text>
</comment>
<dbReference type="PANTHER" id="PTHR11662">
    <property type="entry name" value="SOLUTE CARRIER FAMILY 17"/>
    <property type="match status" value="1"/>
</dbReference>
<keyword evidence="3 6" id="KW-0812">Transmembrane</keyword>
<evidence type="ECO:0000256" key="2">
    <source>
        <dbReference type="ARBA" id="ARBA00022475"/>
    </source>
</evidence>
<accession>A0A372IL52</accession>
<feature type="domain" description="Major facilitator superfamily (MFS) profile" evidence="7">
    <location>
        <begin position="10"/>
        <end position="419"/>
    </location>
</feature>
<dbReference type="SUPFAM" id="SSF103473">
    <property type="entry name" value="MFS general substrate transporter"/>
    <property type="match status" value="1"/>
</dbReference>
<dbReference type="InterPro" id="IPR050382">
    <property type="entry name" value="MFS_Na/Anion_cotransporter"/>
</dbReference>
<feature type="transmembrane region" description="Helical" evidence="6">
    <location>
        <begin position="169"/>
        <end position="186"/>
    </location>
</feature>
<gene>
    <name evidence="8" type="ORF">D0Y96_16595</name>
</gene>
<dbReference type="PIRSF" id="PIRSF002808">
    <property type="entry name" value="Hexose_phosphate_transp"/>
    <property type="match status" value="1"/>
</dbReference>